<dbReference type="PANTHER" id="PTHR43918">
    <property type="entry name" value="ACETYLCHOLINESTERASE"/>
    <property type="match status" value="1"/>
</dbReference>
<dbReference type="InterPro" id="IPR050654">
    <property type="entry name" value="AChE-related_enzymes"/>
</dbReference>
<evidence type="ECO:0000259" key="3">
    <source>
        <dbReference type="Pfam" id="PF00135"/>
    </source>
</evidence>
<dbReference type="InterPro" id="IPR002018">
    <property type="entry name" value="CarbesteraseB"/>
</dbReference>
<name>A0A365MK04_GIBIN</name>
<dbReference type="InterPro" id="IPR029058">
    <property type="entry name" value="AB_hydrolase_fold"/>
</dbReference>
<evidence type="ECO:0000256" key="1">
    <source>
        <dbReference type="ARBA" id="ARBA00005964"/>
    </source>
</evidence>
<dbReference type="PROSITE" id="PS00122">
    <property type="entry name" value="CARBOXYLESTERASE_B_1"/>
    <property type="match status" value="1"/>
</dbReference>
<sequence length="1088" mass="120711">MGLKSPPAGPCFLWLPTKSYIGLSGRGDNFDAGNWPVVCRFYVGDILFLLAISVHVVRADEEVANAAPISLDMALGPNLKDELCDQIHDCINKRGVHQECDVGWFLQDLNPNPPTRLIEVDTNDPSIVRLIVTAEDLRKDLVPKYLTLSYCWGSTNEHAKTTRATIAARREGISVHDLPKTIQDAIQLTRLLKFRYLWIDAICIIQSNLGDAYLDDWNTEAPRIGSYYLHSKCLISASAASDSSQGLFVEQTARRYPLRTCALAFNNDKQEYICLSVPRPSPSEDWSAEPLGSRGWCLQEAVLSPRILHWSKYALIWQCNGTKKSLTYGSDLDTAQDIRARRSHISLAQEPDSAMGDAWTELISRYSKMNFTFETDRLIAIQGLANRLVDLHGGEYFAGVFRSHLADGLLWKNSYDKAHNALAGVPTWSWATRCLNIWFLPVSHSFIRFTKPNVFPDNHGPINLDTPEKCALRFEAPLININLGRPFTETDIVSTVQRPVFACHVSFTEDSEDEYAVNFEYDAESLMPESFEILELFPNLDYVTISSAIIMVSYKLLTIALYAGATLALPQSKTASNPTATIDNGIIIGTSTSIPDSKLKVNQFLGIPFAEKPIRFSPPKPAKPWDSPYNATVYKPACFMKFNYPEERRNQTIEIFATPGPPAGTSEDCLNLNIYAPAGAKPGSKPVAFWIHGGSFSHGSGSLPYYEGSKMAGYENLVVVTVNYRTNIFGFPETYDLPEGEWNLGFLDQRLALTWVQDNIAAFGGDPKKVTIFGESAGAGSVDDLLTAPPDPLPFRAAILQSGSASTNVTPTGSWKNATKLADCDKGDFDQVLKCMRGIPAAKLKDIIERGMLDFAPLSDDGVTLSNYPRDIRLKSKNNPKLMARVPVMLGTTADEARIPNFMNITVKDALKTLAPGISDFQVSLLKFLYPIGSPGINNEFDQVTRMATEIGMQCPIRYVAEDFAEAGTKTWRYIYNASFSNTEIFKGSGAYHSAEIPTLFGTFPEKDATDFQEKLSREMQKAWGKFIRDPTNGPGWEQIPKIGVFGGGVGPDTAKERVKALDVRNTNIIEPRCLMFKSIWEKGQTKE</sequence>
<evidence type="ECO:0000313" key="6">
    <source>
        <dbReference type="Proteomes" id="UP000251714"/>
    </source>
</evidence>
<evidence type="ECO:0000313" key="5">
    <source>
        <dbReference type="EMBL" id="RBA08829.1"/>
    </source>
</evidence>
<feature type="domain" description="Heterokaryon incompatibility" evidence="4">
    <location>
        <begin position="145"/>
        <end position="300"/>
    </location>
</feature>
<accession>A0A365MK04</accession>
<dbReference type="SUPFAM" id="SSF53474">
    <property type="entry name" value="alpha/beta-Hydrolases"/>
    <property type="match status" value="1"/>
</dbReference>
<dbReference type="InterPro" id="IPR010730">
    <property type="entry name" value="HET"/>
</dbReference>
<gene>
    <name evidence="5" type="ORF">FPRO05_07109</name>
</gene>
<dbReference type="PANTHER" id="PTHR43918:SF4">
    <property type="entry name" value="CARBOXYLIC ESTER HYDROLASE"/>
    <property type="match status" value="1"/>
</dbReference>
<dbReference type="Pfam" id="PF00135">
    <property type="entry name" value="COesterase"/>
    <property type="match status" value="1"/>
</dbReference>
<dbReference type="InterPro" id="IPR019826">
    <property type="entry name" value="Carboxylesterase_B_AS"/>
</dbReference>
<dbReference type="GO" id="GO:0052689">
    <property type="term" value="F:carboxylic ester hydrolase activity"/>
    <property type="evidence" value="ECO:0007669"/>
    <property type="project" value="TreeGrafter"/>
</dbReference>
<dbReference type="Proteomes" id="UP000251714">
    <property type="component" value="Unassembled WGS sequence"/>
</dbReference>
<organism evidence="5 6">
    <name type="scientific">Gibberella intermedia</name>
    <name type="common">Bulb rot disease fungus</name>
    <name type="synonym">Fusarium proliferatum</name>
    <dbReference type="NCBI Taxonomy" id="948311"/>
    <lineage>
        <taxon>Eukaryota</taxon>
        <taxon>Fungi</taxon>
        <taxon>Dikarya</taxon>
        <taxon>Ascomycota</taxon>
        <taxon>Pezizomycotina</taxon>
        <taxon>Sordariomycetes</taxon>
        <taxon>Hypocreomycetidae</taxon>
        <taxon>Hypocreales</taxon>
        <taxon>Nectriaceae</taxon>
        <taxon>Fusarium</taxon>
        <taxon>Fusarium fujikuroi species complex</taxon>
    </lineage>
</organism>
<keyword evidence="2" id="KW-0378">Hydrolase</keyword>
<comment type="caution">
    <text evidence="5">The sequence shown here is derived from an EMBL/GenBank/DDBJ whole genome shotgun (WGS) entry which is preliminary data.</text>
</comment>
<dbReference type="Pfam" id="PF06985">
    <property type="entry name" value="HET"/>
    <property type="match status" value="1"/>
</dbReference>
<protein>
    <recommendedName>
        <fullName evidence="7">Carboxylesterase type B domain-containing protein</fullName>
    </recommendedName>
</protein>
<evidence type="ECO:0000256" key="2">
    <source>
        <dbReference type="ARBA" id="ARBA00022801"/>
    </source>
</evidence>
<reference evidence="5 6" key="1">
    <citation type="submission" date="2017-12" db="EMBL/GenBank/DDBJ databases">
        <title>Genome sequence of the mycotoxigenic crop pathogen Fusarium proliferatum, strain ITEM 2341 from Date Palm.</title>
        <authorList>
            <person name="Almiman B.F."/>
            <person name="Shittu T.A."/>
            <person name="Muthumeenakshi S."/>
            <person name="Baroncelli R."/>
            <person name="Sreenivasaprasada S."/>
        </authorList>
    </citation>
    <scope>NUCLEOTIDE SEQUENCE [LARGE SCALE GENOMIC DNA]</scope>
    <source>
        <strain evidence="5 6">ITEM 2341</strain>
    </source>
</reference>
<comment type="similarity">
    <text evidence="1">Belongs to the type-B carboxylesterase/lipase family.</text>
</comment>
<proteinExistence type="inferred from homology"/>
<dbReference type="EMBL" id="PKMI01000094">
    <property type="protein sequence ID" value="RBA08829.1"/>
    <property type="molecule type" value="Genomic_DNA"/>
</dbReference>
<evidence type="ECO:0000259" key="4">
    <source>
        <dbReference type="Pfam" id="PF06985"/>
    </source>
</evidence>
<feature type="domain" description="Carboxylesterase type B" evidence="3">
    <location>
        <begin position="577"/>
        <end position="1030"/>
    </location>
</feature>
<dbReference type="Gene3D" id="3.40.50.1820">
    <property type="entry name" value="alpha/beta hydrolase"/>
    <property type="match status" value="1"/>
</dbReference>
<dbReference type="AlphaFoldDB" id="A0A365MK04"/>
<evidence type="ECO:0008006" key="7">
    <source>
        <dbReference type="Google" id="ProtNLM"/>
    </source>
</evidence>